<dbReference type="SUPFAM" id="SSF58104">
    <property type="entry name" value="Methyl-accepting chemotaxis protein (MCP) signaling domain"/>
    <property type="match status" value="1"/>
</dbReference>
<feature type="coiled-coil region" evidence="4">
    <location>
        <begin position="414"/>
        <end position="462"/>
    </location>
</feature>
<protein>
    <submittedName>
        <fullName evidence="8">Methyl-accepting chemotaxis protein 4</fullName>
    </submittedName>
</protein>
<name>B7IHP7_THEAB</name>
<dbReference type="OrthoDB" id="13222at2"/>
<dbReference type="eggNOG" id="COG0840">
    <property type="taxonomic scope" value="Bacteria"/>
</dbReference>
<feature type="transmembrane region" description="Helical" evidence="5">
    <location>
        <begin position="270"/>
        <end position="290"/>
    </location>
</feature>
<dbReference type="Gene3D" id="3.30.450.20">
    <property type="entry name" value="PAS domain"/>
    <property type="match status" value="2"/>
</dbReference>
<organism evidence="8 9">
    <name type="scientific">Thermosipho africanus (strain TCF52B)</name>
    <dbReference type="NCBI Taxonomy" id="484019"/>
    <lineage>
        <taxon>Bacteria</taxon>
        <taxon>Thermotogati</taxon>
        <taxon>Thermotogota</taxon>
        <taxon>Thermotogae</taxon>
        <taxon>Thermotogales</taxon>
        <taxon>Fervidobacteriaceae</taxon>
        <taxon>Thermosipho</taxon>
    </lineage>
</organism>
<accession>B7IHP7</accession>
<keyword evidence="9" id="KW-1185">Reference proteome</keyword>
<dbReference type="EMBL" id="CP001185">
    <property type="protein sequence ID" value="ACJ75611.1"/>
    <property type="molecule type" value="Genomic_DNA"/>
</dbReference>
<dbReference type="KEGG" id="taf:THA_1159"/>
<sequence>MKNLSLAIKIFIISSILGIFMILLGIYSINSMKSNLVENQKVVLKSDTNHLAEKLWDQINFYSQILNNLELNIKNENIDNIINLFKNTKNGYKNIEFVYVTDGEKIYIYPNIEIPEDFVPTTQPWYQDAIKNRNRIAISEPYEDSIAKKILMTLSKKTSFNDKTAVLAIDIDITKLSEAITSSDSNITHILLSNQGNVILHSNSEFIGASASSTTLFQKLSSSPNQGIFEVKSEDNQNLLVSFSKLPNGWIFTSIVDEDSLLKSINKETINLLIIFIVGFGLSIALGQIISNIYISKPLKNITEVAKNVSEGDLTVKVDYSSKDEIGTLSNSLIQMIESLNQMVKNIETNAKEVEGEAKKVSNFSEISKEQIENLARKFSEIASEATNASAAVQQVTAAVQEVASTAQTVSSAAQNLSENAQNVTELSKKGQNEIINISQIIEQTKEKAEFTQNVVENLSKRAKNINEIVETINSIAEQTNLLALNAAIEAARAGEAGKGFAVVADEIRKLAEESKVATENISKILNEILKESINASQATKETNEIVLTATKQAISVKESFENILNNIMEMTNMVENLAASAQEQSASTEEMSSAMDTINSSILSISSNLEEASNKLAKQEDLIKETFETSKKLFKLSEKLLNSINRFKVKD</sequence>
<feature type="transmembrane region" description="Helical" evidence="5">
    <location>
        <begin position="6"/>
        <end position="27"/>
    </location>
</feature>
<dbReference type="CDD" id="cd06225">
    <property type="entry name" value="HAMP"/>
    <property type="match status" value="1"/>
</dbReference>
<keyword evidence="5" id="KW-0812">Transmembrane</keyword>
<dbReference type="PANTHER" id="PTHR32089:SF112">
    <property type="entry name" value="LYSOZYME-LIKE PROTEIN-RELATED"/>
    <property type="match status" value="1"/>
</dbReference>
<proteinExistence type="inferred from homology"/>
<dbReference type="PROSITE" id="PS50111">
    <property type="entry name" value="CHEMOTAXIS_TRANSDUC_2"/>
    <property type="match status" value="1"/>
</dbReference>
<keyword evidence="1 3" id="KW-0807">Transducer</keyword>
<dbReference type="CDD" id="cd11386">
    <property type="entry name" value="MCP_signal"/>
    <property type="match status" value="1"/>
</dbReference>
<dbReference type="GO" id="GO:0007165">
    <property type="term" value="P:signal transduction"/>
    <property type="evidence" value="ECO:0007669"/>
    <property type="project" value="UniProtKB-KW"/>
</dbReference>
<dbReference type="SMART" id="SM00304">
    <property type="entry name" value="HAMP"/>
    <property type="match status" value="2"/>
</dbReference>
<dbReference type="Pfam" id="PF22673">
    <property type="entry name" value="MCP-like_PDC_1"/>
    <property type="match status" value="1"/>
</dbReference>
<evidence type="ECO:0000256" key="1">
    <source>
        <dbReference type="ARBA" id="ARBA00023224"/>
    </source>
</evidence>
<feature type="coiled-coil region" evidence="4">
    <location>
        <begin position="603"/>
        <end position="630"/>
    </location>
</feature>
<dbReference type="HOGENOM" id="CLU_000445_107_19_0"/>
<evidence type="ECO:0000256" key="5">
    <source>
        <dbReference type="SAM" id="Phobius"/>
    </source>
</evidence>
<dbReference type="SMART" id="SM00283">
    <property type="entry name" value="MA"/>
    <property type="match status" value="1"/>
</dbReference>
<dbReference type="InterPro" id="IPR004089">
    <property type="entry name" value="MCPsignal_dom"/>
</dbReference>
<dbReference type="InterPro" id="IPR003660">
    <property type="entry name" value="HAMP_dom"/>
</dbReference>
<evidence type="ECO:0000256" key="4">
    <source>
        <dbReference type="SAM" id="Coils"/>
    </source>
</evidence>
<dbReference type="PROSITE" id="PS50885">
    <property type="entry name" value="HAMP"/>
    <property type="match status" value="1"/>
</dbReference>
<dbReference type="Proteomes" id="UP000002453">
    <property type="component" value="Chromosome"/>
</dbReference>
<dbReference type="GO" id="GO:0016020">
    <property type="term" value="C:membrane"/>
    <property type="evidence" value="ECO:0007669"/>
    <property type="project" value="InterPro"/>
</dbReference>
<dbReference type="CDD" id="cd18774">
    <property type="entry name" value="PDC2_HK_sensor"/>
    <property type="match status" value="1"/>
</dbReference>
<evidence type="ECO:0000259" key="6">
    <source>
        <dbReference type="PROSITE" id="PS50111"/>
    </source>
</evidence>
<keyword evidence="5" id="KW-0472">Membrane</keyword>
<reference evidence="8 9" key="1">
    <citation type="journal article" date="2009" name="J. Bacteriol.">
        <title>The genome of Thermosipho africanus TCF52B: lateral genetic connections to the Firmicutes and Archaea.</title>
        <authorList>
            <person name="Nesboe C.L."/>
            <person name="Bapteste E."/>
            <person name="Curtis B."/>
            <person name="Dahle H."/>
            <person name="Lopez P."/>
            <person name="Macleod D."/>
            <person name="Dlutek M."/>
            <person name="Bowman S."/>
            <person name="Zhaxybayeva O."/>
            <person name="Birkeland N.-K."/>
            <person name="Doolittle W.F."/>
        </authorList>
    </citation>
    <scope>NUCLEOTIDE SEQUENCE [LARGE SCALE GENOMIC DNA]</scope>
    <source>
        <strain evidence="8 9">TCF52B</strain>
    </source>
</reference>
<dbReference type="Gene3D" id="1.10.8.500">
    <property type="entry name" value="HAMP domain in histidine kinase"/>
    <property type="match status" value="1"/>
</dbReference>
<evidence type="ECO:0000313" key="9">
    <source>
        <dbReference type="Proteomes" id="UP000002453"/>
    </source>
</evidence>
<comment type="similarity">
    <text evidence="2">Belongs to the methyl-accepting chemotaxis (MCP) protein family.</text>
</comment>
<dbReference type="RefSeq" id="WP_012580047.1">
    <property type="nucleotide sequence ID" value="NC_011653.1"/>
</dbReference>
<dbReference type="AlphaFoldDB" id="B7IHP7"/>
<feature type="domain" description="HAMP" evidence="7">
    <location>
        <begin position="293"/>
        <end position="345"/>
    </location>
</feature>
<dbReference type="Pfam" id="PF00672">
    <property type="entry name" value="HAMP"/>
    <property type="match status" value="1"/>
</dbReference>
<dbReference type="SUPFAM" id="SSF103190">
    <property type="entry name" value="Sensory domain-like"/>
    <property type="match status" value="1"/>
</dbReference>
<evidence type="ECO:0000256" key="2">
    <source>
        <dbReference type="ARBA" id="ARBA00029447"/>
    </source>
</evidence>
<evidence type="ECO:0000256" key="3">
    <source>
        <dbReference type="PROSITE-ProRule" id="PRU00284"/>
    </source>
</evidence>
<feature type="domain" description="Methyl-accepting transducer" evidence="6">
    <location>
        <begin position="364"/>
        <end position="600"/>
    </location>
</feature>
<keyword evidence="4" id="KW-0175">Coiled coil</keyword>
<dbReference type="STRING" id="484019.THA_1159"/>
<evidence type="ECO:0000313" key="8">
    <source>
        <dbReference type="EMBL" id="ACJ75611.1"/>
    </source>
</evidence>
<dbReference type="PANTHER" id="PTHR32089">
    <property type="entry name" value="METHYL-ACCEPTING CHEMOTAXIS PROTEIN MCPB"/>
    <property type="match status" value="1"/>
</dbReference>
<keyword evidence="5" id="KW-1133">Transmembrane helix</keyword>
<dbReference type="InterPro" id="IPR029151">
    <property type="entry name" value="Sensor-like_sf"/>
</dbReference>
<dbReference type="Gene3D" id="1.10.287.950">
    <property type="entry name" value="Methyl-accepting chemotaxis protein"/>
    <property type="match status" value="1"/>
</dbReference>
<dbReference type="Pfam" id="PF00015">
    <property type="entry name" value="MCPsignal"/>
    <property type="match status" value="1"/>
</dbReference>
<gene>
    <name evidence="8" type="ordered locus">THA_1159</name>
</gene>
<evidence type="ECO:0000259" key="7">
    <source>
        <dbReference type="PROSITE" id="PS50885"/>
    </source>
</evidence>